<name>A0A0R1WQ68_9LACO</name>
<dbReference type="Pfam" id="PF14286">
    <property type="entry name" value="DHHW"/>
    <property type="match status" value="2"/>
</dbReference>
<gene>
    <name evidence="1" type="ORF">FC40_GL001579</name>
</gene>
<evidence type="ECO:0000313" key="1">
    <source>
        <dbReference type="EMBL" id="KRM19565.1"/>
    </source>
</evidence>
<keyword evidence="2" id="KW-1185">Reference proteome</keyword>
<comment type="caution">
    <text evidence="1">The sequence shown here is derived from an EMBL/GenBank/DDBJ whole genome shotgun (WGS) entry which is preliminary data.</text>
</comment>
<dbReference type="AlphaFoldDB" id="A0A0R1WQ68"/>
<evidence type="ECO:0008006" key="3">
    <source>
        <dbReference type="Google" id="ProtNLM"/>
    </source>
</evidence>
<protein>
    <recommendedName>
        <fullName evidence="3">AlgX/AlgJ SGNH hydrolase-like domain-containing protein</fullName>
    </recommendedName>
</protein>
<sequence length="406" mass="46048">MTVIALIMPLRPTKSNIEKRTLAKFPKVSFQTLVNGKYFSDVTTWYADTFPMRESLMSDNAKFKEAYGIQTTQMIGQVSPQTKEKNKAATPKTTLTKKTNKADKIKNVDEKLDNVFISGNRAYSVYGFNQTAVDKYTDTINRFVDKVPNSKVYDIVVPTSSGIYLSDKTTKELGGSNQKKAINYIYKHLNKKVNKVDAFSEIDNHSKEYLYFRTDHHWTAKGAYYAYGQYMKKAGKTPSKLSDYKHRAFKGFLGTSYAYSNQASALGDTPDTVHTYQPQGTNTIKYTDRLNQPNQTGKIIADASKYDEASKYMAFIAGDEPYEEIHNPKIKDGSSVVVIKESFGNAFVPFLVNNYENVYVVDYRYYDDQLAKLVNEKHIQDVIFLNNISAASTDTLIDNIARITEN</sequence>
<dbReference type="InterPro" id="IPR025945">
    <property type="entry name" value="DHHW"/>
</dbReference>
<dbReference type="PATRIC" id="fig|1423755.3.peg.1668"/>
<dbReference type="eggNOG" id="ENOG502Z8CW">
    <property type="taxonomic scope" value="Bacteria"/>
</dbReference>
<dbReference type="STRING" id="1423755.FC40_GL001579"/>
<dbReference type="EMBL" id="AZGD01000038">
    <property type="protein sequence ID" value="KRM19565.1"/>
    <property type="molecule type" value="Genomic_DNA"/>
</dbReference>
<proteinExistence type="predicted"/>
<reference evidence="1 2" key="1">
    <citation type="journal article" date="2015" name="Genome Announc.">
        <title>Expanding the biotechnology potential of lactobacilli through comparative genomics of 213 strains and associated genera.</title>
        <authorList>
            <person name="Sun Z."/>
            <person name="Harris H.M."/>
            <person name="McCann A."/>
            <person name="Guo C."/>
            <person name="Argimon S."/>
            <person name="Zhang W."/>
            <person name="Yang X."/>
            <person name="Jeffery I.B."/>
            <person name="Cooney J.C."/>
            <person name="Kagawa T.F."/>
            <person name="Liu W."/>
            <person name="Song Y."/>
            <person name="Salvetti E."/>
            <person name="Wrobel A."/>
            <person name="Rasinkangas P."/>
            <person name="Parkhill J."/>
            <person name="Rea M.C."/>
            <person name="O'Sullivan O."/>
            <person name="Ritari J."/>
            <person name="Douillard F.P."/>
            <person name="Paul Ross R."/>
            <person name="Yang R."/>
            <person name="Briner A.E."/>
            <person name="Felis G.E."/>
            <person name="de Vos W.M."/>
            <person name="Barrangou R."/>
            <person name="Klaenhammer T.R."/>
            <person name="Caufield P.W."/>
            <person name="Cui Y."/>
            <person name="Zhang H."/>
            <person name="O'Toole P.W."/>
        </authorList>
    </citation>
    <scope>NUCLEOTIDE SEQUENCE [LARGE SCALE GENOMIC DNA]</scope>
    <source>
        <strain evidence="1 2">DSM 18933</strain>
    </source>
</reference>
<accession>A0A0R1WQ68</accession>
<evidence type="ECO:0000313" key="2">
    <source>
        <dbReference type="Proteomes" id="UP000051054"/>
    </source>
</evidence>
<organism evidence="1 2">
    <name type="scientific">Ligilactobacillus hayakitensis DSM 18933 = JCM 14209</name>
    <dbReference type="NCBI Taxonomy" id="1423755"/>
    <lineage>
        <taxon>Bacteria</taxon>
        <taxon>Bacillati</taxon>
        <taxon>Bacillota</taxon>
        <taxon>Bacilli</taxon>
        <taxon>Lactobacillales</taxon>
        <taxon>Lactobacillaceae</taxon>
        <taxon>Ligilactobacillus</taxon>
    </lineage>
</organism>
<dbReference type="Proteomes" id="UP000051054">
    <property type="component" value="Unassembled WGS sequence"/>
</dbReference>